<accession>A0A0M8ZQD8</accession>
<proteinExistence type="predicted"/>
<dbReference type="Proteomes" id="UP000053105">
    <property type="component" value="Unassembled WGS sequence"/>
</dbReference>
<protein>
    <submittedName>
        <fullName evidence="1">Uncharacterized protein</fullName>
    </submittedName>
</protein>
<organism evidence="1 2">
    <name type="scientific">Melipona quadrifasciata</name>
    <dbReference type="NCBI Taxonomy" id="166423"/>
    <lineage>
        <taxon>Eukaryota</taxon>
        <taxon>Metazoa</taxon>
        <taxon>Ecdysozoa</taxon>
        <taxon>Arthropoda</taxon>
        <taxon>Hexapoda</taxon>
        <taxon>Insecta</taxon>
        <taxon>Pterygota</taxon>
        <taxon>Neoptera</taxon>
        <taxon>Endopterygota</taxon>
        <taxon>Hymenoptera</taxon>
        <taxon>Apocrita</taxon>
        <taxon>Aculeata</taxon>
        <taxon>Apoidea</taxon>
        <taxon>Anthophila</taxon>
        <taxon>Apidae</taxon>
        <taxon>Melipona</taxon>
    </lineage>
</organism>
<dbReference type="EMBL" id="KQ436033">
    <property type="protein sequence ID" value="KOX67513.1"/>
    <property type="molecule type" value="Genomic_DNA"/>
</dbReference>
<name>A0A0M8ZQD8_9HYME</name>
<evidence type="ECO:0000313" key="2">
    <source>
        <dbReference type="Proteomes" id="UP000053105"/>
    </source>
</evidence>
<dbReference type="AlphaFoldDB" id="A0A0M8ZQD8"/>
<reference evidence="1 2" key="1">
    <citation type="submission" date="2015-07" db="EMBL/GenBank/DDBJ databases">
        <title>The genome of Melipona quadrifasciata.</title>
        <authorList>
            <person name="Pan H."/>
            <person name="Kapheim K."/>
        </authorList>
    </citation>
    <scope>NUCLEOTIDE SEQUENCE [LARGE SCALE GENOMIC DNA]</scope>
    <source>
        <strain evidence="1">0111107301</strain>
        <tissue evidence="1">Whole body</tissue>
    </source>
</reference>
<evidence type="ECO:0000313" key="1">
    <source>
        <dbReference type="EMBL" id="KOX67513.1"/>
    </source>
</evidence>
<gene>
    <name evidence="1" type="ORF">WN51_08945</name>
</gene>
<sequence length="78" mass="9329">MIKNNEITSKGNSKNLGKLEYIFVPIYREPMVSMNRFHCQVALVRLRLHLKIILILKQCHQIIDDRFYFILLPLSVDW</sequence>
<keyword evidence="2" id="KW-1185">Reference proteome</keyword>